<organism evidence="1 2">
    <name type="scientific">Kordiimonas pumila</name>
    <dbReference type="NCBI Taxonomy" id="2161677"/>
    <lineage>
        <taxon>Bacteria</taxon>
        <taxon>Pseudomonadati</taxon>
        <taxon>Pseudomonadota</taxon>
        <taxon>Alphaproteobacteria</taxon>
        <taxon>Kordiimonadales</taxon>
        <taxon>Kordiimonadaceae</taxon>
        <taxon>Kordiimonas</taxon>
    </lineage>
</organism>
<name>A0ABV7D3V8_9PROT</name>
<evidence type="ECO:0000313" key="1">
    <source>
        <dbReference type="EMBL" id="MFC3051703.1"/>
    </source>
</evidence>
<dbReference type="Pfam" id="PF19717">
    <property type="entry name" value="DUF6212"/>
    <property type="match status" value="1"/>
</dbReference>
<evidence type="ECO:0000313" key="2">
    <source>
        <dbReference type="Proteomes" id="UP001595444"/>
    </source>
</evidence>
<keyword evidence="2" id="KW-1185">Reference proteome</keyword>
<gene>
    <name evidence="1" type="ORF">ACFOKA_07295</name>
</gene>
<dbReference type="RefSeq" id="WP_194215175.1">
    <property type="nucleotide sequence ID" value="NZ_CP061205.1"/>
</dbReference>
<protein>
    <submittedName>
        <fullName evidence="1">DUF6212 domain-containing protein</fullName>
    </submittedName>
</protein>
<dbReference type="InterPro" id="IPR046184">
    <property type="entry name" value="DUF6212"/>
</dbReference>
<accession>A0ABV7D3V8</accession>
<comment type="caution">
    <text evidence="1">The sequence shown here is derived from an EMBL/GenBank/DDBJ whole genome shotgun (WGS) entry which is preliminary data.</text>
</comment>
<reference evidence="2" key="1">
    <citation type="journal article" date="2019" name="Int. J. Syst. Evol. Microbiol.">
        <title>The Global Catalogue of Microorganisms (GCM) 10K type strain sequencing project: providing services to taxonomists for standard genome sequencing and annotation.</title>
        <authorList>
            <consortium name="The Broad Institute Genomics Platform"/>
            <consortium name="The Broad Institute Genome Sequencing Center for Infectious Disease"/>
            <person name="Wu L."/>
            <person name="Ma J."/>
        </authorList>
    </citation>
    <scope>NUCLEOTIDE SEQUENCE [LARGE SCALE GENOMIC DNA]</scope>
    <source>
        <strain evidence="2">KCTC 62164</strain>
    </source>
</reference>
<dbReference type="EMBL" id="JBHRSL010000004">
    <property type="protein sequence ID" value="MFC3051703.1"/>
    <property type="molecule type" value="Genomic_DNA"/>
</dbReference>
<dbReference type="Proteomes" id="UP001595444">
    <property type="component" value="Unassembled WGS sequence"/>
</dbReference>
<proteinExistence type="predicted"/>
<sequence>MTEIVLTREAAKKMYSAVNSIVVAKACYRIVKDAIHPDIAILLLSPDGRISLPAKADRIARETTPLRGAPAGLLALVYSASYNGLIETLTATFEQHDISEKPATLLLKPAPFFWKRYKCRQFINDVLLKNLIKIRSNVALYHQAITAQRRNLEILQQQLDTAQRMMTGIGYEKLFDGVSLKQGTETVGPGGDIDTARYGQTLPLACLGLRGVSLFVRQLPPKTDTGSLQLLIKRAADGARLMEETVPVSNLVEGWNGFLLPGLGLLSIGDALLELEWHSADGLLLAMADAETSRFGDQDNRSLALRIKQGLLPPGALTSLDGQVPVPKTEQPLLQVQALKLPEPGEALQYYRGHVAHEKLSDQHKFALVTMNGASRDLQLHPMMEGLTAVIYKDAIAAGSVWAACDVATAHPAAPAFTYILAAIPSSMDADKPRLIDDIAAQVKKGVMAGSSGKTGAVWQSVTLSAQKRRLLELEIPADKNSSMDAVFAVLPAEGSISCGWCRWYGFYVTSKLNTPFVTGRLDTSIESSS</sequence>